<reference evidence="2" key="2">
    <citation type="submission" date="2015-01" db="EMBL/GenBank/DDBJ databases">
        <title>Evolutionary Origins and Diversification of the Mycorrhizal Mutualists.</title>
        <authorList>
            <consortium name="DOE Joint Genome Institute"/>
            <consortium name="Mycorrhizal Genomics Consortium"/>
            <person name="Kohler A."/>
            <person name="Kuo A."/>
            <person name="Nagy L.G."/>
            <person name="Floudas D."/>
            <person name="Copeland A."/>
            <person name="Barry K.W."/>
            <person name="Cichocki N."/>
            <person name="Veneault-Fourrey C."/>
            <person name="LaButti K."/>
            <person name="Lindquist E.A."/>
            <person name="Lipzen A."/>
            <person name="Lundell T."/>
            <person name="Morin E."/>
            <person name="Murat C."/>
            <person name="Riley R."/>
            <person name="Ohm R."/>
            <person name="Sun H."/>
            <person name="Tunlid A."/>
            <person name="Henrissat B."/>
            <person name="Grigoriev I.V."/>
            <person name="Hibbett D.S."/>
            <person name="Martin F."/>
        </authorList>
    </citation>
    <scope>NUCLEOTIDE SEQUENCE [LARGE SCALE GENOMIC DNA]</scope>
    <source>
        <strain evidence="2">LaAM-08-1</strain>
    </source>
</reference>
<keyword evidence="2" id="KW-1185">Reference proteome</keyword>
<dbReference type="EMBL" id="KN838646">
    <property type="protein sequence ID" value="KIJ99467.1"/>
    <property type="molecule type" value="Genomic_DNA"/>
</dbReference>
<proteinExistence type="predicted"/>
<evidence type="ECO:0000313" key="2">
    <source>
        <dbReference type="Proteomes" id="UP000054477"/>
    </source>
</evidence>
<name>A0A0C9XU88_9AGAR</name>
<accession>A0A0C9XU88</accession>
<gene>
    <name evidence="1" type="ORF">K443DRAFT_171473</name>
</gene>
<dbReference type="AlphaFoldDB" id="A0A0C9XU88"/>
<reference evidence="1 2" key="1">
    <citation type="submission" date="2014-04" db="EMBL/GenBank/DDBJ databases">
        <authorList>
            <consortium name="DOE Joint Genome Institute"/>
            <person name="Kuo A."/>
            <person name="Kohler A."/>
            <person name="Nagy L.G."/>
            <person name="Floudas D."/>
            <person name="Copeland A."/>
            <person name="Barry K.W."/>
            <person name="Cichocki N."/>
            <person name="Veneault-Fourrey C."/>
            <person name="LaButti K."/>
            <person name="Lindquist E.A."/>
            <person name="Lipzen A."/>
            <person name="Lundell T."/>
            <person name="Morin E."/>
            <person name="Murat C."/>
            <person name="Sun H."/>
            <person name="Tunlid A."/>
            <person name="Henrissat B."/>
            <person name="Grigoriev I.V."/>
            <person name="Hibbett D.S."/>
            <person name="Martin F."/>
            <person name="Nordberg H.P."/>
            <person name="Cantor M.N."/>
            <person name="Hua S.X."/>
        </authorList>
    </citation>
    <scope>NUCLEOTIDE SEQUENCE [LARGE SCALE GENOMIC DNA]</scope>
    <source>
        <strain evidence="1 2">LaAM-08-1</strain>
    </source>
</reference>
<dbReference type="HOGENOM" id="CLU_2671425_0_0_1"/>
<sequence length="75" mass="8553">MVGGVMLLSAFIASVLKRRMPIYLQSEITFTSMASFNSSVMTTDKNFHSVNPVSQPRLEQRTFCVLDRCDNQLRH</sequence>
<dbReference type="Proteomes" id="UP000054477">
    <property type="component" value="Unassembled WGS sequence"/>
</dbReference>
<evidence type="ECO:0000313" key="1">
    <source>
        <dbReference type="EMBL" id="KIJ99467.1"/>
    </source>
</evidence>
<organism evidence="1 2">
    <name type="scientific">Laccaria amethystina LaAM-08-1</name>
    <dbReference type="NCBI Taxonomy" id="1095629"/>
    <lineage>
        <taxon>Eukaryota</taxon>
        <taxon>Fungi</taxon>
        <taxon>Dikarya</taxon>
        <taxon>Basidiomycota</taxon>
        <taxon>Agaricomycotina</taxon>
        <taxon>Agaricomycetes</taxon>
        <taxon>Agaricomycetidae</taxon>
        <taxon>Agaricales</taxon>
        <taxon>Agaricineae</taxon>
        <taxon>Hydnangiaceae</taxon>
        <taxon>Laccaria</taxon>
    </lineage>
</organism>
<protein>
    <submittedName>
        <fullName evidence="1">Uncharacterized protein</fullName>
    </submittedName>
</protein>